<organism evidence="2 3">
    <name type="scientific">Quillaja saponaria</name>
    <name type="common">Soap bark tree</name>
    <dbReference type="NCBI Taxonomy" id="32244"/>
    <lineage>
        <taxon>Eukaryota</taxon>
        <taxon>Viridiplantae</taxon>
        <taxon>Streptophyta</taxon>
        <taxon>Embryophyta</taxon>
        <taxon>Tracheophyta</taxon>
        <taxon>Spermatophyta</taxon>
        <taxon>Magnoliopsida</taxon>
        <taxon>eudicotyledons</taxon>
        <taxon>Gunneridae</taxon>
        <taxon>Pentapetalae</taxon>
        <taxon>rosids</taxon>
        <taxon>fabids</taxon>
        <taxon>Fabales</taxon>
        <taxon>Quillajaceae</taxon>
        <taxon>Quillaja</taxon>
    </lineage>
</organism>
<evidence type="ECO:0000313" key="2">
    <source>
        <dbReference type="EMBL" id="KAJ7968767.1"/>
    </source>
</evidence>
<keyword evidence="1" id="KW-1133">Transmembrane helix</keyword>
<keyword evidence="1" id="KW-0812">Transmembrane</keyword>
<proteinExistence type="predicted"/>
<accession>A0AAD7M2L1</accession>
<comment type="caution">
    <text evidence="2">The sequence shown here is derived from an EMBL/GenBank/DDBJ whole genome shotgun (WGS) entry which is preliminary data.</text>
</comment>
<gene>
    <name evidence="2" type="ORF">O6P43_012822</name>
</gene>
<dbReference type="AlphaFoldDB" id="A0AAD7M2L1"/>
<sequence>MSSNNETKSIEVANSLVGQWNETYRWIPIAGAVAAIAMAFSAGANNRAAPFSTLVGLGILTLLKASVMACAIYVPGAAFASKSSVMFYFLILLKKISQVKGSLCGV</sequence>
<name>A0AAD7M2L1_QUISA</name>
<keyword evidence="1" id="KW-0472">Membrane</keyword>
<protein>
    <submittedName>
        <fullName evidence="2">Phosphate transporter</fullName>
    </submittedName>
</protein>
<dbReference type="Proteomes" id="UP001163823">
    <property type="component" value="Chromosome 5"/>
</dbReference>
<dbReference type="EMBL" id="JARAOO010000005">
    <property type="protein sequence ID" value="KAJ7968767.1"/>
    <property type="molecule type" value="Genomic_DNA"/>
</dbReference>
<evidence type="ECO:0000256" key="1">
    <source>
        <dbReference type="SAM" id="Phobius"/>
    </source>
</evidence>
<feature type="transmembrane region" description="Helical" evidence="1">
    <location>
        <begin position="23"/>
        <end position="41"/>
    </location>
</feature>
<evidence type="ECO:0000313" key="3">
    <source>
        <dbReference type="Proteomes" id="UP001163823"/>
    </source>
</evidence>
<reference evidence="2" key="1">
    <citation type="journal article" date="2023" name="Science">
        <title>Elucidation of the pathway for biosynthesis of saponin adjuvants from the soapbark tree.</title>
        <authorList>
            <person name="Reed J."/>
            <person name="Orme A."/>
            <person name="El-Demerdash A."/>
            <person name="Owen C."/>
            <person name="Martin L.B.B."/>
            <person name="Misra R.C."/>
            <person name="Kikuchi S."/>
            <person name="Rejzek M."/>
            <person name="Martin A.C."/>
            <person name="Harkess A."/>
            <person name="Leebens-Mack J."/>
            <person name="Louveau T."/>
            <person name="Stephenson M.J."/>
            <person name="Osbourn A."/>
        </authorList>
    </citation>
    <scope>NUCLEOTIDE SEQUENCE</scope>
    <source>
        <strain evidence="2">S10</strain>
    </source>
</reference>
<keyword evidence="3" id="KW-1185">Reference proteome</keyword>
<dbReference type="KEGG" id="qsa:O6P43_012822"/>